<reference evidence="2 3" key="1">
    <citation type="submission" date="2021-06" db="EMBL/GenBank/DDBJ databases">
        <title>Caerostris extrusa draft genome.</title>
        <authorList>
            <person name="Kono N."/>
            <person name="Arakawa K."/>
        </authorList>
    </citation>
    <scope>NUCLEOTIDE SEQUENCE [LARGE SCALE GENOMIC DNA]</scope>
</reference>
<dbReference type="AlphaFoldDB" id="A0AAV4XFM8"/>
<evidence type="ECO:0000313" key="3">
    <source>
        <dbReference type="Proteomes" id="UP001054945"/>
    </source>
</evidence>
<protein>
    <submittedName>
        <fullName evidence="2">Uncharacterized protein</fullName>
    </submittedName>
</protein>
<dbReference type="Proteomes" id="UP001054945">
    <property type="component" value="Unassembled WGS sequence"/>
</dbReference>
<dbReference type="EMBL" id="BPLR01017718">
    <property type="protein sequence ID" value="GIY93882.1"/>
    <property type="molecule type" value="Genomic_DNA"/>
</dbReference>
<organism evidence="2 3">
    <name type="scientific">Caerostris extrusa</name>
    <name type="common">Bark spider</name>
    <name type="synonym">Caerostris bankana</name>
    <dbReference type="NCBI Taxonomy" id="172846"/>
    <lineage>
        <taxon>Eukaryota</taxon>
        <taxon>Metazoa</taxon>
        <taxon>Ecdysozoa</taxon>
        <taxon>Arthropoda</taxon>
        <taxon>Chelicerata</taxon>
        <taxon>Arachnida</taxon>
        <taxon>Araneae</taxon>
        <taxon>Araneomorphae</taxon>
        <taxon>Entelegynae</taxon>
        <taxon>Araneoidea</taxon>
        <taxon>Araneidae</taxon>
        <taxon>Caerostris</taxon>
    </lineage>
</organism>
<evidence type="ECO:0000313" key="2">
    <source>
        <dbReference type="EMBL" id="GIY93882.1"/>
    </source>
</evidence>
<feature type="compositionally biased region" description="Basic and acidic residues" evidence="1">
    <location>
        <begin position="46"/>
        <end position="59"/>
    </location>
</feature>
<comment type="caution">
    <text evidence="2">The sequence shown here is derived from an EMBL/GenBank/DDBJ whole genome shotgun (WGS) entry which is preliminary data.</text>
</comment>
<keyword evidence="3" id="KW-1185">Reference proteome</keyword>
<feature type="region of interest" description="Disordered" evidence="1">
    <location>
        <begin position="31"/>
        <end position="89"/>
    </location>
</feature>
<name>A0AAV4XFM8_CAEEX</name>
<gene>
    <name evidence="2" type="ORF">CEXT_255711</name>
</gene>
<evidence type="ECO:0000256" key="1">
    <source>
        <dbReference type="SAM" id="MobiDB-lite"/>
    </source>
</evidence>
<accession>A0AAV4XFM8</accession>
<proteinExistence type="predicted"/>
<sequence length="89" mass="9904">MEWAIPMRREEGGLTREYLLAHVGEELHVHDGGDDALQGAELGVDAQREEHEEEEHRPEGGAGELVDGLGERDEGQARARRALQQAHKD</sequence>